<accession>A0A0E0Q5E1</accession>
<keyword evidence="2" id="KW-1185">Reference proteome</keyword>
<dbReference type="OMA" id="TKSNRAD"/>
<dbReference type="PANTHER" id="PTHR33181:SF52">
    <property type="entry name" value="OS07G0204400 PROTEIN"/>
    <property type="match status" value="1"/>
</dbReference>
<dbReference type="eggNOG" id="ENOG502R3JS">
    <property type="taxonomic scope" value="Eukaryota"/>
</dbReference>
<evidence type="ECO:0000313" key="2">
    <source>
        <dbReference type="Proteomes" id="UP000008022"/>
    </source>
</evidence>
<dbReference type="Gramene" id="ORUFI07G06630.1">
    <property type="protein sequence ID" value="ORUFI07G06630.1"/>
    <property type="gene ID" value="ORUFI07G06630"/>
</dbReference>
<reference evidence="1" key="2">
    <citation type="submission" date="2015-06" db="UniProtKB">
        <authorList>
            <consortium name="EnsemblPlants"/>
        </authorList>
    </citation>
    <scope>IDENTIFICATION</scope>
</reference>
<organism evidence="1 2">
    <name type="scientific">Oryza rufipogon</name>
    <name type="common">Brownbeard rice</name>
    <name type="synonym">Asian wild rice</name>
    <dbReference type="NCBI Taxonomy" id="4529"/>
    <lineage>
        <taxon>Eukaryota</taxon>
        <taxon>Viridiplantae</taxon>
        <taxon>Streptophyta</taxon>
        <taxon>Embryophyta</taxon>
        <taxon>Tracheophyta</taxon>
        <taxon>Spermatophyta</taxon>
        <taxon>Magnoliopsida</taxon>
        <taxon>Liliopsida</taxon>
        <taxon>Poales</taxon>
        <taxon>Poaceae</taxon>
        <taxon>BOP clade</taxon>
        <taxon>Oryzoideae</taxon>
        <taxon>Oryzeae</taxon>
        <taxon>Oryzinae</taxon>
        <taxon>Oryza</taxon>
    </lineage>
</organism>
<protein>
    <submittedName>
        <fullName evidence="1">Uncharacterized protein</fullName>
    </submittedName>
</protein>
<dbReference type="Proteomes" id="UP000008022">
    <property type="component" value="Unassembled WGS sequence"/>
</dbReference>
<dbReference type="AlphaFoldDB" id="A0A0E0Q5E1"/>
<dbReference type="EnsemblPlants" id="ORUFI07G06630.1">
    <property type="protein sequence ID" value="ORUFI07G06630.1"/>
    <property type="gene ID" value="ORUFI07G06630"/>
</dbReference>
<dbReference type="PANTHER" id="PTHR33181">
    <property type="entry name" value="OS01G0778500 PROTEIN"/>
    <property type="match status" value="1"/>
</dbReference>
<proteinExistence type="predicted"/>
<evidence type="ECO:0000313" key="1">
    <source>
        <dbReference type="EnsemblPlants" id="ORUFI07G06630.1"/>
    </source>
</evidence>
<reference evidence="2" key="1">
    <citation type="submission" date="2013-06" db="EMBL/GenBank/DDBJ databases">
        <authorList>
            <person name="Zhao Q."/>
        </authorList>
    </citation>
    <scope>NUCLEOTIDE SEQUENCE</scope>
    <source>
        <strain evidence="2">cv. W1943</strain>
    </source>
</reference>
<sequence length="109" mass="12765">MVKCNRLHLITKSNRADGYLLSNPTTPQPPLFPSICTLSLPHHSSMGWLHSLFSPLRRLWVRAHSERRNRRGMYILYKDVQSCQDEDVHVLWSILIDSHRHPALMKLKL</sequence>
<name>A0A0E0Q5E1_ORYRU</name>
<dbReference type="HOGENOM" id="CLU_2284732_0_0_1"/>